<dbReference type="Pfam" id="PF13365">
    <property type="entry name" value="Trypsin_2"/>
    <property type="match status" value="1"/>
</dbReference>
<dbReference type="SUPFAM" id="SSF50494">
    <property type="entry name" value="Trypsin-like serine proteases"/>
    <property type="match status" value="1"/>
</dbReference>
<dbReference type="Gene3D" id="2.40.10.120">
    <property type="match status" value="1"/>
</dbReference>
<dbReference type="InterPro" id="IPR009003">
    <property type="entry name" value="Peptidase_S1_PA"/>
</dbReference>
<dbReference type="GO" id="GO:0006508">
    <property type="term" value="P:proteolysis"/>
    <property type="evidence" value="ECO:0007669"/>
    <property type="project" value="UniProtKB-KW"/>
</dbReference>
<name>A0ABX0XI05_9SPHN</name>
<protein>
    <submittedName>
        <fullName evidence="1">S1-C subfamily serine protease</fullName>
    </submittedName>
</protein>
<sequence>MRGCSLLPFILFAILAALFGGGGRQPALERGYAEGGSSPRRPAWGARDEYVVGDMEPGRDSQGTVFAVPGDARWLTAQHVTQYCDRIGIIDAGRRAIAVDRVVESRSSDAALIVGGINNDVTMAISGREPQPGEPGVHMGFPQGQPAVVLSELIGQATVRRGDRGEPTLAWAEVERIPEFDLPLSGISGGPTLDLDGQVVGVNSAGSERRGRVLTTRPEALTALAGMSAGGYSAPIDSEAAAVTRFQQLVAAGAIRVAICDVN</sequence>
<keyword evidence="1" id="KW-0378">Hydrolase</keyword>
<comment type="caution">
    <text evidence="1">The sequence shown here is derived from an EMBL/GenBank/DDBJ whole genome shotgun (WGS) entry which is preliminary data.</text>
</comment>
<reference evidence="1 2" key="1">
    <citation type="submission" date="2020-03" db="EMBL/GenBank/DDBJ databases">
        <title>Genomic Encyclopedia of Type Strains, Phase IV (KMG-IV): sequencing the most valuable type-strain genomes for metagenomic binning, comparative biology and taxonomic classification.</title>
        <authorList>
            <person name="Goeker M."/>
        </authorList>
    </citation>
    <scope>NUCLEOTIDE SEQUENCE [LARGE SCALE GENOMIC DNA]</scope>
    <source>
        <strain evidence="1 2">DSM 27651</strain>
    </source>
</reference>
<accession>A0ABX0XI05</accession>
<dbReference type="RefSeq" id="WP_167952544.1">
    <property type="nucleotide sequence ID" value="NZ_JAATJE010000001.1"/>
</dbReference>
<dbReference type="EMBL" id="JAATJE010000001">
    <property type="protein sequence ID" value="NJC32966.1"/>
    <property type="molecule type" value="Genomic_DNA"/>
</dbReference>
<gene>
    <name evidence="1" type="ORF">GGR88_000440</name>
</gene>
<dbReference type="GO" id="GO:0008233">
    <property type="term" value="F:peptidase activity"/>
    <property type="evidence" value="ECO:0007669"/>
    <property type="project" value="UniProtKB-KW"/>
</dbReference>
<organism evidence="1 2">
    <name type="scientific">Sphingomonas jejuensis</name>
    <dbReference type="NCBI Taxonomy" id="904715"/>
    <lineage>
        <taxon>Bacteria</taxon>
        <taxon>Pseudomonadati</taxon>
        <taxon>Pseudomonadota</taxon>
        <taxon>Alphaproteobacteria</taxon>
        <taxon>Sphingomonadales</taxon>
        <taxon>Sphingomonadaceae</taxon>
        <taxon>Sphingomonas</taxon>
    </lineage>
</organism>
<evidence type="ECO:0000313" key="2">
    <source>
        <dbReference type="Proteomes" id="UP000734218"/>
    </source>
</evidence>
<dbReference type="Proteomes" id="UP000734218">
    <property type="component" value="Unassembled WGS sequence"/>
</dbReference>
<keyword evidence="1" id="KW-0645">Protease</keyword>
<evidence type="ECO:0000313" key="1">
    <source>
        <dbReference type="EMBL" id="NJC32966.1"/>
    </source>
</evidence>
<keyword evidence="2" id="KW-1185">Reference proteome</keyword>
<proteinExistence type="predicted"/>